<comment type="caution">
    <text evidence="2">The sequence shown here is derived from an EMBL/GenBank/DDBJ whole genome shotgun (WGS) entry which is preliminary data.</text>
</comment>
<dbReference type="Proteomes" id="UP000249688">
    <property type="component" value="Unassembled WGS sequence"/>
</dbReference>
<proteinExistence type="predicted"/>
<keyword evidence="1" id="KW-0812">Transmembrane</keyword>
<feature type="transmembrane region" description="Helical" evidence="1">
    <location>
        <begin position="295"/>
        <end position="313"/>
    </location>
</feature>
<dbReference type="EMBL" id="QKYU01000010">
    <property type="protein sequence ID" value="PZW45937.1"/>
    <property type="molecule type" value="Genomic_DNA"/>
</dbReference>
<feature type="transmembrane region" description="Helical" evidence="1">
    <location>
        <begin position="174"/>
        <end position="192"/>
    </location>
</feature>
<dbReference type="RefSeq" id="WP_146422808.1">
    <property type="nucleotide sequence ID" value="NZ_QKYU01000010.1"/>
</dbReference>
<feature type="transmembrane region" description="Helical" evidence="1">
    <location>
        <begin position="60"/>
        <end position="77"/>
    </location>
</feature>
<protein>
    <submittedName>
        <fullName evidence="2">Lactate permease</fullName>
    </submittedName>
</protein>
<evidence type="ECO:0000256" key="1">
    <source>
        <dbReference type="SAM" id="Phobius"/>
    </source>
</evidence>
<evidence type="ECO:0000313" key="2">
    <source>
        <dbReference type="EMBL" id="PZW45937.1"/>
    </source>
</evidence>
<feature type="transmembrane region" description="Helical" evidence="1">
    <location>
        <begin position="32"/>
        <end position="53"/>
    </location>
</feature>
<sequence length="470" mass="47501">MVILLQSAPLLLLLALLLSGRASPPVACLVALAAAVPAVVVSLPAGVAVPGFLAAEALRALFLAVQPIGVVTGGLLFHAAAGANPQPAAAPPDARRVFVACFLAGAFVESVTGFAVGAVFALASLRGMGLRGPQAGALALLALCLVPWGGLGPGTALGAALAGQPAQDFAAMTAWFQLPWLLCLVPLFWALSRRAGIPVPGREKLAQLGFMVVVCLLLLAANRFGPFEAAGIVASGLPLLWALWRLALPRDAEAWSRAARLLGPWAGLVAALLLARSWHGAPAWQPYAGLPAVPITHVAVVLWLAAAVLLAPLPDGLLRARAALARARRPATAMLLYVLLAGWLARSGAAQGLALVLADTLGSAAGYALPPLGVLAGVVTGSNVGSNSALLPVQMGLAHAVGLPALPAAALHNFMGCASAGMGFTVMALICGLLADGTRPVQLWRLLWPSFAAMLAVGWAGVAIMGAGLG</sequence>
<gene>
    <name evidence="2" type="ORF">C8P66_110135</name>
</gene>
<evidence type="ECO:0000313" key="3">
    <source>
        <dbReference type="Proteomes" id="UP000249688"/>
    </source>
</evidence>
<dbReference type="AlphaFoldDB" id="A0A2W7J2T1"/>
<dbReference type="OrthoDB" id="7246087at2"/>
<feature type="transmembrane region" description="Helical" evidence="1">
    <location>
        <begin position="137"/>
        <end position="162"/>
    </location>
</feature>
<feature type="transmembrane region" description="Helical" evidence="1">
    <location>
        <begin position="227"/>
        <end position="246"/>
    </location>
</feature>
<feature type="transmembrane region" description="Helical" evidence="1">
    <location>
        <begin position="204"/>
        <end position="221"/>
    </location>
</feature>
<name>A0A2W7J2T1_9PROT</name>
<feature type="transmembrane region" description="Helical" evidence="1">
    <location>
        <begin position="413"/>
        <end position="434"/>
    </location>
</feature>
<keyword evidence="1" id="KW-0472">Membrane</keyword>
<feature type="transmembrane region" description="Helical" evidence="1">
    <location>
        <begin position="258"/>
        <end position="275"/>
    </location>
</feature>
<reference evidence="2 3" key="1">
    <citation type="submission" date="2018-06" db="EMBL/GenBank/DDBJ databases">
        <title>Genomic Encyclopedia of Archaeal and Bacterial Type Strains, Phase II (KMG-II): from individual species to whole genera.</title>
        <authorList>
            <person name="Goeker M."/>
        </authorList>
    </citation>
    <scope>NUCLEOTIDE SEQUENCE [LARGE SCALE GENOMIC DNA]</scope>
    <source>
        <strain evidence="2 3">DSM 24525</strain>
    </source>
</reference>
<feature type="transmembrane region" description="Helical" evidence="1">
    <location>
        <begin position="334"/>
        <end position="358"/>
    </location>
</feature>
<keyword evidence="3" id="KW-1185">Reference proteome</keyword>
<keyword evidence="1" id="KW-1133">Transmembrane helix</keyword>
<feature type="transmembrane region" description="Helical" evidence="1">
    <location>
        <begin position="97"/>
        <end position="125"/>
    </location>
</feature>
<feature type="transmembrane region" description="Helical" evidence="1">
    <location>
        <begin position="446"/>
        <end position="469"/>
    </location>
</feature>
<organism evidence="2 3">
    <name type="scientific">Humitalea rosea</name>
    <dbReference type="NCBI Taxonomy" id="990373"/>
    <lineage>
        <taxon>Bacteria</taxon>
        <taxon>Pseudomonadati</taxon>
        <taxon>Pseudomonadota</taxon>
        <taxon>Alphaproteobacteria</taxon>
        <taxon>Acetobacterales</taxon>
        <taxon>Roseomonadaceae</taxon>
        <taxon>Humitalea</taxon>
    </lineage>
</organism>
<accession>A0A2W7J2T1</accession>